<feature type="transmembrane region" description="Helical" evidence="1">
    <location>
        <begin position="40"/>
        <end position="60"/>
    </location>
</feature>
<feature type="transmembrane region" description="Helical" evidence="1">
    <location>
        <begin position="12"/>
        <end position="28"/>
    </location>
</feature>
<evidence type="ECO:0000313" key="3">
    <source>
        <dbReference type="Proteomes" id="UP000797356"/>
    </source>
</evidence>
<keyword evidence="3" id="KW-1185">Reference proteome</keyword>
<name>A0A8K0IHH1_COCNU</name>
<keyword evidence="1" id="KW-1133">Transmembrane helix</keyword>
<keyword evidence="1" id="KW-0812">Transmembrane</keyword>
<reference evidence="2" key="1">
    <citation type="journal article" date="2017" name="Gigascience">
        <title>The genome draft of coconut (Cocos nucifera).</title>
        <authorList>
            <person name="Xiao Y."/>
            <person name="Xu P."/>
            <person name="Fan H."/>
            <person name="Baudouin L."/>
            <person name="Xia W."/>
            <person name="Bocs S."/>
            <person name="Xu J."/>
            <person name="Li Q."/>
            <person name="Guo A."/>
            <person name="Zhou L."/>
            <person name="Li J."/>
            <person name="Wu Y."/>
            <person name="Ma Z."/>
            <person name="Armero A."/>
            <person name="Issali A.E."/>
            <person name="Liu N."/>
            <person name="Peng M."/>
            <person name="Yang Y."/>
        </authorList>
    </citation>
    <scope>NUCLEOTIDE SEQUENCE</scope>
    <source>
        <tissue evidence="2">Spear leaf of Hainan Tall coconut</tissue>
    </source>
</reference>
<keyword evidence="1" id="KW-0472">Membrane</keyword>
<gene>
    <name evidence="2" type="ORF">COCNU_08G005640</name>
</gene>
<protein>
    <submittedName>
        <fullName evidence="2">Uncharacterized protein</fullName>
    </submittedName>
</protein>
<reference evidence="2" key="2">
    <citation type="submission" date="2019-07" db="EMBL/GenBank/DDBJ databases">
        <authorList>
            <person name="Yang Y."/>
            <person name="Bocs S."/>
            <person name="Baudouin L."/>
        </authorList>
    </citation>
    <scope>NUCLEOTIDE SEQUENCE</scope>
    <source>
        <tissue evidence="2">Spear leaf of Hainan Tall coconut</tissue>
    </source>
</reference>
<comment type="caution">
    <text evidence="2">The sequence shown here is derived from an EMBL/GenBank/DDBJ whole genome shotgun (WGS) entry which is preliminary data.</text>
</comment>
<feature type="transmembrane region" description="Helical" evidence="1">
    <location>
        <begin position="119"/>
        <end position="138"/>
    </location>
</feature>
<dbReference type="Proteomes" id="UP000797356">
    <property type="component" value="Chromosome 8"/>
</dbReference>
<evidence type="ECO:0000256" key="1">
    <source>
        <dbReference type="SAM" id="Phobius"/>
    </source>
</evidence>
<dbReference type="AlphaFoldDB" id="A0A8K0IHH1"/>
<feature type="transmembrane region" description="Helical" evidence="1">
    <location>
        <begin position="144"/>
        <end position="161"/>
    </location>
</feature>
<proteinExistence type="predicted"/>
<sequence length="162" mass="18166">MSLGPSPVKPLLLVGALGMFIFWEELMNGLEFMSEMQESILAVAIILPIMIILLLIVLFMTEMVVIPLLFLLVLFVLQNVMIGLLTLLVVIHLLGKYYHQPAPKPCWEQPESPGGEGEGIGLGWFLLMSLFLILFTVFYDGEGYGWISLILVLGITLFFNMF</sequence>
<organism evidence="2 3">
    <name type="scientific">Cocos nucifera</name>
    <name type="common">Coconut palm</name>
    <dbReference type="NCBI Taxonomy" id="13894"/>
    <lineage>
        <taxon>Eukaryota</taxon>
        <taxon>Viridiplantae</taxon>
        <taxon>Streptophyta</taxon>
        <taxon>Embryophyta</taxon>
        <taxon>Tracheophyta</taxon>
        <taxon>Spermatophyta</taxon>
        <taxon>Magnoliopsida</taxon>
        <taxon>Liliopsida</taxon>
        <taxon>Arecaceae</taxon>
        <taxon>Arecoideae</taxon>
        <taxon>Cocoseae</taxon>
        <taxon>Attaleinae</taxon>
        <taxon>Cocos</taxon>
    </lineage>
</organism>
<dbReference type="EMBL" id="CM017879">
    <property type="protein sequence ID" value="KAG1359118.1"/>
    <property type="molecule type" value="Genomic_DNA"/>
</dbReference>
<accession>A0A8K0IHH1</accession>
<feature type="transmembrane region" description="Helical" evidence="1">
    <location>
        <begin position="66"/>
        <end position="94"/>
    </location>
</feature>
<evidence type="ECO:0000313" key="2">
    <source>
        <dbReference type="EMBL" id="KAG1359118.1"/>
    </source>
</evidence>